<dbReference type="RefSeq" id="WP_015149925.1">
    <property type="nucleotide sequence ID" value="NC_019693.1"/>
</dbReference>
<keyword evidence="2" id="KW-1185">Reference proteome</keyword>
<dbReference type="Proteomes" id="UP000010367">
    <property type="component" value="Chromosome"/>
</dbReference>
<dbReference type="KEGG" id="oac:Oscil6304_3738"/>
<dbReference type="AlphaFoldDB" id="K9TLM3"/>
<protein>
    <recommendedName>
        <fullName evidence="3">TniQ protein</fullName>
    </recommendedName>
</protein>
<dbReference type="STRING" id="56110.Oscil6304_3738"/>
<proteinExistence type="predicted"/>
<gene>
    <name evidence="1" type="ORF">Oscil6304_3738</name>
</gene>
<sequence>MNPKDIEPWLFQVEPFTEESLSYFLGRFRRANHLTPNGLGQRAGIGAVVTRWEKFYLSPFPTPEEWQALASVVGVEVDRLLEMLPPRGVTLKPKPIMLCGACYGEAPYHRIQWQFKENSGCVSEAPAKQARHPLRLLSKCTNCGTPFPIPALWHQGECLRCFLPFATMAKRQKSL</sequence>
<dbReference type="CDD" id="cd00093">
    <property type="entry name" value="HTH_XRE"/>
    <property type="match status" value="1"/>
</dbReference>
<evidence type="ECO:0000313" key="1">
    <source>
        <dbReference type="EMBL" id="AFY83298.1"/>
    </source>
</evidence>
<name>K9TLM3_9CYAN</name>
<evidence type="ECO:0008006" key="3">
    <source>
        <dbReference type="Google" id="ProtNLM"/>
    </source>
</evidence>
<dbReference type="eggNOG" id="COG1933">
    <property type="taxonomic scope" value="Bacteria"/>
</dbReference>
<reference evidence="1 2" key="1">
    <citation type="submission" date="2012-06" db="EMBL/GenBank/DDBJ databases">
        <title>Finished chromosome of genome of Oscillatoria acuminata PCC 6304.</title>
        <authorList>
            <consortium name="US DOE Joint Genome Institute"/>
            <person name="Gugger M."/>
            <person name="Coursin T."/>
            <person name="Rippka R."/>
            <person name="Tandeau De Marsac N."/>
            <person name="Huntemann M."/>
            <person name="Wei C.-L."/>
            <person name="Han J."/>
            <person name="Detter J.C."/>
            <person name="Han C."/>
            <person name="Tapia R."/>
            <person name="Davenport K."/>
            <person name="Daligault H."/>
            <person name="Erkkila T."/>
            <person name="Gu W."/>
            <person name="Munk A.C.C."/>
            <person name="Teshima H."/>
            <person name="Xu Y."/>
            <person name="Chain P."/>
            <person name="Chen A."/>
            <person name="Krypides N."/>
            <person name="Mavromatis K."/>
            <person name="Markowitz V."/>
            <person name="Szeto E."/>
            <person name="Ivanova N."/>
            <person name="Mikhailova N."/>
            <person name="Ovchinnikova G."/>
            <person name="Pagani I."/>
            <person name="Pati A."/>
            <person name="Goodwin L."/>
            <person name="Peters L."/>
            <person name="Pitluck S."/>
            <person name="Woyke T."/>
            <person name="Kerfeld C."/>
        </authorList>
    </citation>
    <scope>NUCLEOTIDE SEQUENCE [LARGE SCALE GENOMIC DNA]</scope>
    <source>
        <strain evidence="1 2">PCC 6304</strain>
    </source>
</reference>
<dbReference type="EMBL" id="CP003607">
    <property type="protein sequence ID" value="AFY83298.1"/>
    <property type="molecule type" value="Genomic_DNA"/>
</dbReference>
<dbReference type="InterPro" id="IPR001387">
    <property type="entry name" value="Cro/C1-type_HTH"/>
</dbReference>
<dbReference type="HOGENOM" id="CLU_1599988_0_0_3"/>
<organism evidence="1 2">
    <name type="scientific">Oscillatoria acuminata PCC 6304</name>
    <dbReference type="NCBI Taxonomy" id="56110"/>
    <lineage>
        <taxon>Bacteria</taxon>
        <taxon>Bacillati</taxon>
        <taxon>Cyanobacteriota</taxon>
        <taxon>Cyanophyceae</taxon>
        <taxon>Oscillatoriophycideae</taxon>
        <taxon>Oscillatoriales</taxon>
        <taxon>Oscillatoriaceae</taxon>
        <taxon>Oscillatoria</taxon>
    </lineage>
</organism>
<accession>K9TLM3</accession>
<dbReference type="OrthoDB" id="455810at2"/>
<evidence type="ECO:0000313" key="2">
    <source>
        <dbReference type="Proteomes" id="UP000010367"/>
    </source>
</evidence>
<dbReference type="InParanoid" id="K9TLM3"/>